<dbReference type="PANTHER" id="PTHR11215">
    <property type="entry name" value="METAL DEPENDENT HYDROLASE - RELATED"/>
    <property type="match status" value="1"/>
</dbReference>
<organism evidence="2 3">
    <name type="scientific">Temnothorax curvispinosus</name>
    <dbReference type="NCBI Taxonomy" id="300111"/>
    <lineage>
        <taxon>Eukaryota</taxon>
        <taxon>Metazoa</taxon>
        <taxon>Ecdysozoa</taxon>
        <taxon>Arthropoda</taxon>
        <taxon>Hexapoda</taxon>
        <taxon>Insecta</taxon>
        <taxon>Pterygota</taxon>
        <taxon>Neoptera</taxon>
        <taxon>Endopterygota</taxon>
        <taxon>Hymenoptera</taxon>
        <taxon>Apocrita</taxon>
        <taxon>Aculeata</taxon>
        <taxon>Formicoidea</taxon>
        <taxon>Formicidae</taxon>
        <taxon>Myrmicinae</taxon>
        <taxon>Temnothorax</taxon>
    </lineage>
</organism>
<dbReference type="RefSeq" id="XP_024873795.1">
    <property type="nucleotide sequence ID" value="XM_025018027.1"/>
</dbReference>
<dbReference type="InterPro" id="IPR003226">
    <property type="entry name" value="MYG1_exonuclease"/>
</dbReference>
<proteinExistence type="inferred from homology"/>
<sequence length="331" mass="37992">MLIGTCDGFFNCPEVLACVLLKLLPDYKNASILRSRDHSVLGACNIVVGVGREYNPSKHRYDPNANEFQESMSTVINKPGYDWTEKLSSAGLIYCHFGHDILKSIIPDVTEDKVIDEIFKIIYEMLIKEIDAVDRDLQTWQSNTSLSGRVSRLNFPLDIQEKVNPGKFIKVIALVREEFLKTVQDVKNVWLSERRTMRYAMENRLFEVDTSGEIIEFTPRLWYKEFLFCLEKEMNVSPSIKYIIWQEATDIYYIKCVPEASKSSEYRMLLPEAWGGLFNNALVEACGIEGARSVSPNRSEGVHKTKKGAMFMARKALYIGKTKRKPNTKDR</sequence>
<dbReference type="GeneID" id="112455826"/>
<gene>
    <name evidence="3" type="primary">LOC112455826</name>
</gene>
<evidence type="ECO:0000256" key="1">
    <source>
        <dbReference type="ARBA" id="ARBA00010105"/>
    </source>
</evidence>
<dbReference type="Proteomes" id="UP000504618">
    <property type="component" value="Unplaced"/>
</dbReference>
<dbReference type="OrthoDB" id="10265310at2759"/>
<dbReference type="GO" id="GO:0005634">
    <property type="term" value="C:nucleus"/>
    <property type="evidence" value="ECO:0007669"/>
    <property type="project" value="TreeGrafter"/>
</dbReference>
<comment type="similarity">
    <text evidence="1">Belongs to the MYG1 family.</text>
</comment>
<dbReference type="Pfam" id="PF03690">
    <property type="entry name" value="MYG1_exonuc"/>
    <property type="match status" value="1"/>
</dbReference>
<keyword evidence="2" id="KW-1185">Reference proteome</keyword>
<dbReference type="PANTHER" id="PTHR11215:SF1">
    <property type="entry name" value="MYG1 EXONUCLEASE"/>
    <property type="match status" value="1"/>
</dbReference>
<reference evidence="3" key="1">
    <citation type="submission" date="2025-08" db="UniProtKB">
        <authorList>
            <consortium name="RefSeq"/>
        </authorList>
    </citation>
    <scope>IDENTIFICATION</scope>
    <source>
        <tissue evidence="3">Whole body</tissue>
    </source>
</reference>
<name>A0A6J1PYF4_9HYME</name>
<evidence type="ECO:0000313" key="2">
    <source>
        <dbReference type="Proteomes" id="UP000504618"/>
    </source>
</evidence>
<evidence type="ECO:0000313" key="3">
    <source>
        <dbReference type="RefSeq" id="XP_024873795.1"/>
    </source>
</evidence>
<dbReference type="AlphaFoldDB" id="A0A6J1PYF4"/>
<accession>A0A6J1PYF4</accession>
<protein>
    <submittedName>
        <fullName evidence="3">UPF0160 protein MYG1, mitochondrial-like isoform X1</fullName>
    </submittedName>
</protein>
<dbReference type="GO" id="GO:0005737">
    <property type="term" value="C:cytoplasm"/>
    <property type="evidence" value="ECO:0007669"/>
    <property type="project" value="TreeGrafter"/>
</dbReference>